<dbReference type="EMBL" id="SPDV01000004">
    <property type="protein sequence ID" value="TFI59702.1"/>
    <property type="molecule type" value="Genomic_DNA"/>
</dbReference>
<evidence type="ECO:0000256" key="1">
    <source>
        <dbReference type="SAM" id="MobiDB-lite"/>
    </source>
</evidence>
<dbReference type="AlphaFoldDB" id="A0A4Y8ZWH1"/>
<gene>
    <name evidence="3" type="ORF">E2493_03580</name>
</gene>
<comment type="caution">
    <text evidence="3">The sequence shown here is derived from an EMBL/GenBank/DDBJ whole genome shotgun (WGS) entry which is preliminary data.</text>
</comment>
<dbReference type="PANTHER" id="PTHR38590:SF1">
    <property type="entry name" value="BLL0828 PROTEIN"/>
    <property type="match status" value="1"/>
</dbReference>
<dbReference type="Gene3D" id="3.40.960.10">
    <property type="entry name" value="VSR Endonuclease"/>
    <property type="match status" value="1"/>
</dbReference>
<evidence type="ECO:0000259" key="2">
    <source>
        <dbReference type="Pfam" id="PF04480"/>
    </source>
</evidence>
<evidence type="ECO:0000313" key="4">
    <source>
        <dbReference type="Proteomes" id="UP000298213"/>
    </source>
</evidence>
<reference evidence="3 4" key="1">
    <citation type="submission" date="2019-03" db="EMBL/GenBank/DDBJ databases">
        <title>Genome sequence of Sphingomonas sp. 17J27-24.</title>
        <authorList>
            <person name="Kim M."/>
            <person name="Maeng S."/>
            <person name="Sathiyaraj S."/>
        </authorList>
    </citation>
    <scope>NUCLEOTIDE SEQUENCE [LARGE SCALE GENOMIC DNA]</scope>
    <source>
        <strain evidence="3 4">17J27-24</strain>
    </source>
</reference>
<accession>A0A4Y8ZWH1</accession>
<feature type="region of interest" description="Disordered" evidence="1">
    <location>
        <begin position="114"/>
        <end position="135"/>
    </location>
</feature>
<dbReference type="PANTHER" id="PTHR38590">
    <property type="entry name" value="BLL0828 PROTEIN"/>
    <property type="match status" value="1"/>
</dbReference>
<dbReference type="InterPro" id="IPR011335">
    <property type="entry name" value="Restrct_endonuc-II-like"/>
</dbReference>
<dbReference type="Pfam" id="PF04480">
    <property type="entry name" value="DUF559"/>
    <property type="match status" value="1"/>
</dbReference>
<dbReference type="CDD" id="cd01038">
    <property type="entry name" value="Endonuclease_DUF559"/>
    <property type="match status" value="1"/>
</dbReference>
<dbReference type="SUPFAM" id="SSF52980">
    <property type="entry name" value="Restriction endonuclease-like"/>
    <property type="match status" value="1"/>
</dbReference>
<dbReference type="RefSeq" id="WP_135083788.1">
    <property type="nucleotide sequence ID" value="NZ_SPDV01000004.1"/>
</dbReference>
<dbReference type="Proteomes" id="UP000298213">
    <property type="component" value="Unassembled WGS sequence"/>
</dbReference>
<keyword evidence="4" id="KW-1185">Reference proteome</keyword>
<organism evidence="3 4">
    <name type="scientific">Sphingomonas parva</name>
    <dbReference type="NCBI Taxonomy" id="2555898"/>
    <lineage>
        <taxon>Bacteria</taxon>
        <taxon>Pseudomonadati</taxon>
        <taxon>Pseudomonadota</taxon>
        <taxon>Alphaproteobacteria</taxon>
        <taxon>Sphingomonadales</taxon>
        <taxon>Sphingomonadaceae</taxon>
        <taxon>Sphingomonas</taxon>
    </lineage>
</organism>
<evidence type="ECO:0000313" key="3">
    <source>
        <dbReference type="EMBL" id="TFI59702.1"/>
    </source>
</evidence>
<dbReference type="InterPro" id="IPR007569">
    <property type="entry name" value="DUF559"/>
</dbReference>
<feature type="domain" description="DUF559" evidence="2">
    <location>
        <begin position="8"/>
        <end position="109"/>
    </location>
</feature>
<dbReference type="InterPro" id="IPR047216">
    <property type="entry name" value="Endonuclease_DUF559_bact"/>
</dbReference>
<sequence>MWWRVDPKRKRRARELRSDATDQERALWRLLSRYRPKFTRQLPIGQFYADLACREAKLVVELDGSQHIESEYDAERTRFLEAEGWTVIRFWNSDVNTNADGVAEAILQKAAECLGGTHPQPLPSREGRKRRPRLR</sequence>
<proteinExistence type="predicted"/>
<dbReference type="OrthoDB" id="9798754at2"/>
<protein>
    <submittedName>
        <fullName evidence="3">DUF559 domain-containing protein</fullName>
    </submittedName>
</protein>
<name>A0A4Y8ZWH1_9SPHN</name>